<accession>A0AAW1K921</accession>
<proteinExistence type="inferred from homology"/>
<keyword evidence="3 4" id="KW-0687">Ribonucleoprotein</keyword>
<dbReference type="Pfam" id="PF01632">
    <property type="entry name" value="Ribosomal_L35p"/>
    <property type="match status" value="1"/>
</dbReference>
<comment type="similarity">
    <text evidence="1 4">Belongs to the bacterial ribosomal protein bL35 family.</text>
</comment>
<protein>
    <recommendedName>
        <fullName evidence="4">50S ribosomal protein L35</fullName>
    </recommendedName>
</protein>
<dbReference type="PANTHER" id="PTHR36400">
    <property type="entry name" value="RIBOSOMAL PROTEIN L35"/>
    <property type="match status" value="1"/>
</dbReference>
<dbReference type="GO" id="GO:0005840">
    <property type="term" value="C:ribosome"/>
    <property type="evidence" value="ECO:0007669"/>
    <property type="project" value="UniProtKB-KW"/>
</dbReference>
<dbReference type="EMBL" id="JBDFQZ010000006">
    <property type="protein sequence ID" value="KAK9716131.1"/>
    <property type="molecule type" value="Genomic_DNA"/>
</dbReference>
<evidence type="ECO:0000256" key="2">
    <source>
        <dbReference type="ARBA" id="ARBA00022980"/>
    </source>
</evidence>
<dbReference type="SUPFAM" id="SSF143034">
    <property type="entry name" value="L35p-like"/>
    <property type="match status" value="1"/>
</dbReference>
<sequence>MQRWCSKLRSFSQIYTSSKTPNFSPSFGRFFNTASNLHCSSSSSAISSQFKHQLYAPSSTSTLPRDGVCSSSLGFRFVQMRNFSAKSKEKKWKKLTPATSKVKKIKMKTISAFKGRFRTLNDGTIRRWREGKRHNAHLKSKKSKRRLRKPAIVPAAYAKVMKKMNFCANY</sequence>
<evidence type="ECO:0000313" key="6">
    <source>
        <dbReference type="Proteomes" id="UP001443914"/>
    </source>
</evidence>
<evidence type="ECO:0000256" key="1">
    <source>
        <dbReference type="ARBA" id="ARBA00006598"/>
    </source>
</evidence>
<dbReference type="PANTHER" id="PTHR36400:SF1">
    <property type="entry name" value="RIBOSOMAL PROTEIN L35"/>
    <property type="match status" value="1"/>
</dbReference>
<reference evidence="5" key="1">
    <citation type="submission" date="2024-03" db="EMBL/GenBank/DDBJ databases">
        <title>WGS assembly of Saponaria officinalis var. Norfolk2.</title>
        <authorList>
            <person name="Jenkins J."/>
            <person name="Shu S."/>
            <person name="Grimwood J."/>
            <person name="Barry K."/>
            <person name="Goodstein D."/>
            <person name="Schmutz J."/>
            <person name="Leebens-Mack J."/>
            <person name="Osbourn A."/>
        </authorList>
    </citation>
    <scope>NUCLEOTIDE SEQUENCE [LARGE SCALE GENOMIC DNA]</scope>
    <source>
        <strain evidence="5">JIC</strain>
    </source>
</reference>
<organism evidence="5 6">
    <name type="scientific">Saponaria officinalis</name>
    <name type="common">Common soapwort</name>
    <name type="synonym">Lychnis saponaria</name>
    <dbReference type="NCBI Taxonomy" id="3572"/>
    <lineage>
        <taxon>Eukaryota</taxon>
        <taxon>Viridiplantae</taxon>
        <taxon>Streptophyta</taxon>
        <taxon>Embryophyta</taxon>
        <taxon>Tracheophyta</taxon>
        <taxon>Spermatophyta</taxon>
        <taxon>Magnoliopsida</taxon>
        <taxon>eudicotyledons</taxon>
        <taxon>Gunneridae</taxon>
        <taxon>Pentapetalae</taxon>
        <taxon>Caryophyllales</taxon>
        <taxon>Caryophyllaceae</taxon>
        <taxon>Caryophylleae</taxon>
        <taxon>Saponaria</taxon>
    </lineage>
</organism>
<evidence type="ECO:0000256" key="4">
    <source>
        <dbReference type="RuleBase" id="RU000568"/>
    </source>
</evidence>
<keyword evidence="6" id="KW-1185">Reference proteome</keyword>
<dbReference type="Proteomes" id="UP001443914">
    <property type="component" value="Unassembled WGS sequence"/>
</dbReference>
<evidence type="ECO:0000256" key="3">
    <source>
        <dbReference type="ARBA" id="ARBA00023274"/>
    </source>
</evidence>
<keyword evidence="2 4" id="KW-0689">Ribosomal protein</keyword>
<dbReference type="GO" id="GO:1990904">
    <property type="term" value="C:ribonucleoprotein complex"/>
    <property type="evidence" value="ECO:0007669"/>
    <property type="project" value="UniProtKB-KW"/>
</dbReference>
<dbReference type="GO" id="GO:0003735">
    <property type="term" value="F:structural constituent of ribosome"/>
    <property type="evidence" value="ECO:0007669"/>
    <property type="project" value="InterPro"/>
</dbReference>
<dbReference type="InterPro" id="IPR037229">
    <property type="entry name" value="Ribosomal_bL35_sf"/>
</dbReference>
<comment type="caution">
    <text evidence="5">The sequence shown here is derived from an EMBL/GenBank/DDBJ whole genome shotgun (WGS) entry which is preliminary data.</text>
</comment>
<dbReference type="InterPro" id="IPR021137">
    <property type="entry name" value="Ribosomal_bL35-like"/>
</dbReference>
<name>A0AAW1K921_SAPOF</name>
<evidence type="ECO:0000313" key="5">
    <source>
        <dbReference type="EMBL" id="KAK9716131.1"/>
    </source>
</evidence>
<dbReference type="Gene3D" id="4.10.410.60">
    <property type="match status" value="1"/>
</dbReference>
<dbReference type="InterPro" id="IPR001706">
    <property type="entry name" value="Ribosomal_bL35"/>
</dbReference>
<dbReference type="AlphaFoldDB" id="A0AAW1K921"/>
<dbReference type="PRINTS" id="PR00064">
    <property type="entry name" value="RIBOSOMALL35"/>
</dbReference>
<gene>
    <name evidence="5" type="ORF">RND81_06G213000</name>
</gene>
<dbReference type="GO" id="GO:0006412">
    <property type="term" value="P:translation"/>
    <property type="evidence" value="ECO:0007669"/>
    <property type="project" value="InterPro"/>
</dbReference>